<evidence type="ECO:0000256" key="1">
    <source>
        <dbReference type="ARBA" id="ARBA00006763"/>
    </source>
</evidence>
<keyword evidence="2" id="KW-0203">Cytokinin biosynthesis</keyword>
<dbReference type="GO" id="GO:0016799">
    <property type="term" value="F:hydrolase activity, hydrolyzing N-glycosyl compounds"/>
    <property type="evidence" value="ECO:0007669"/>
    <property type="project" value="TreeGrafter"/>
</dbReference>
<dbReference type="Gene3D" id="3.40.50.450">
    <property type="match status" value="1"/>
</dbReference>
<dbReference type="SUPFAM" id="SSF102405">
    <property type="entry name" value="MCP/YpsA-like"/>
    <property type="match status" value="1"/>
</dbReference>
<dbReference type="GO" id="GO:0009691">
    <property type="term" value="P:cytokinin biosynthetic process"/>
    <property type="evidence" value="ECO:0007669"/>
    <property type="project" value="UniProtKB-UniRule"/>
</dbReference>
<dbReference type="GO" id="GO:0005829">
    <property type="term" value="C:cytosol"/>
    <property type="evidence" value="ECO:0007669"/>
    <property type="project" value="TreeGrafter"/>
</dbReference>
<dbReference type="EMBL" id="LGCK01000006">
    <property type="protein sequence ID" value="KPL73417.1"/>
    <property type="molecule type" value="Genomic_DNA"/>
</dbReference>
<proteinExistence type="inferred from homology"/>
<evidence type="ECO:0000313" key="3">
    <source>
        <dbReference type="EMBL" id="KPL73417.1"/>
    </source>
</evidence>
<sequence length="201" mass="22433">MKHICVFCGSSPGLKKEYMEAASILGTTLAERKITLVYGGASVGLMGQAARSCLEKGGEVIGVITRNFVEQEVAFTKLTNLYVVETMHERKAKMAELSDGFIALPGGLGTLEELFEILTWSQLGIHTKPCGLLNTCGYYDDMIRFLDLTVDQQFVEPVHRQMIQIDDQPDKLLDKFEVYQPPQANKADWVRQLTEQANAKQ</sequence>
<dbReference type="EC" id="3.2.2.n1" evidence="2"/>
<dbReference type="PANTHER" id="PTHR31223">
    <property type="entry name" value="LOG FAMILY PROTEIN YJL055W"/>
    <property type="match status" value="1"/>
</dbReference>
<comment type="caution">
    <text evidence="3">The sequence shown here is derived from an EMBL/GenBank/DDBJ whole genome shotgun (WGS) entry which is preliminary data.</text>
</comment>
<dbReference type="OrthoDB" id="9801098at2"/>
<gene>
    <name evidence="3" type="ORF">ADM99_04265</name>
</gene>
<dbReference type="RefSeq" id="WP_062421841.1">
    <property type="nucleotide sequence ID" value="NZ_BBYA01000009.1"/>
</dbReference>
<dbReference type="NCBIfam" id="TIGR00730">
    <property type="entry name" value="Rossman fold protein, TIGR00730 family"/>
    <property type="match status" value="1"/>
</dbReference>
<evidence type="ECO:0000313" key="4">
    <source>
        <dbReference type="Proteomes" id="UP000050430"/>
    </source>
</evidence>
<dbReference type="InterPro" id="IPR031100">
    <property type="entry name" value="LOG_fam"/>
</dbReference>
<dbReference type="InterPro" id="IPR005269">
    <property type="entry name" value="LOG"/>
</dbReference>
<protein>
    <recommendedName>
        <fullName evidence="2">Cytokinin riboside 5'-monophosphate phosphoribohydrolase</fullName>
        <ecNumber evidence="2">3.2.2.n1</ecNumber>
    </recommendedName>
</protein>
<dbReference type="Pfam" id="PF03641">
    <property type="entry name" value="Lysine_decarbox"/>
    <property type="match status" value="1"/>
</dbReference>
<reference evidence="3 4" key="1">
    <citation type="submission" date="2015-07" db="EMBL/GenBank/DDBJ databases">
        <title>Genome sequence of Leptolinea tardivitalis DSM 16556.</title>
        <authorList>
            <person name="Hemp J."/>
            <person name="Ward L.M."/>
            <person name="Pace L.A."/>
            <person name="Fischer W.W."/>
        </authorList>
    </citation>
    <scope>NUCLEOTIDE SEQUENCE [LARGE SCALE GENOMIC DNA]</scope>
    <source>
        <strain evidence="3 4">YMTK-2</strain>
    </source>
</reference>
<dbReference type="AlphaFoldDB" id="A0A0P6XF25"/>
<accession>A0A0P6XF25</accession>
<dbReference type="PANTHER" id="PTHR31223:SF70">
    <property type="entry name" value="LOG FAMILY PROTEIN YJL055W"/>
    <property type="match status" value="1"/>
</dbReference>
<organism evidence="3 4">
    <name type="scientific">Leptolinea tardivitalis</name>
    <dbReference type="NCBI Taxonomy" id="229920"/>
    <lineage>
        <taxon>Bacteria</taxon>
        <taxon>Bacillati</taxon>
        <taxon>Chloroflexota</taxon>
        <taxon>Anaerolineae</taxon>
        <taxon>Anaerolineales</taxon>
        <taxon>Anaerolineaceae</taxon>
        <taxon>Leptolinea</taxon>
    </lineage>
</organism>
<dbReference type="STRING" id="229920.ADM99_04265"/>
<comment type="similarity">
    <text evidence="1 2">Belongs to the LOG family.</text>
</comment>
<name>A0A0P6XF25_9CHLR</name>
<evidence type="ECO:0000256" key="2">
    <source>
        <dbReference type="RuleBase" id="RU363015"/>
    </source>
</evidence>
<dbReference type="Proteomes" id="UP000050430">
    <property type="component" value="Unassembled WGS sequence"/>
</dbReference>
<dbReference type="PATRIC" id="fig|229920.5.peg.2506"/>
<keyword evidence="2" id="KW-0378">Hydrolase</keyword>
<keyword evidence="4" id="KW-1185">Reference proteome</keyword>